<protein>
    <recommendedName>
        <fullName evidence="2">O-acyltransferase WSD1 C-terminal domain-containing protein</fullName>
    </recommendedName>
</protein>
<organism evidence="3 4">
    <name type="scientific">Orchesella dallaii</name>
    <dbReference type="NCBI Taxonomy" id="48710"/>
    <lineage>
        <taxon>Eukaryota</taxon>
        <taxon>Metazoa</taxon>
        <taxon>Ecdysozoa</taxon>
        <taxon>Arthropoda</taxon>
        <taxon>Hexapoda</taxon>
        <taxon>Collembola</taxon>
        <taxon>Entomobryomorpha</taxon>
        <taxon>Entomobryoidea</taxon>
        <taxon>Orchesellidae</taxon>
        <taxon>Orchesellinae</taxon>
        <taxon>Orchesella</taxon>
    </lineage>
</organism>
<evidence type="ECO:0000259" key="2">
    <source>
        <dbReference type="Pfam" id="PF06974"/>
    </source>
</evidence>
<evidence type="ECO:0000313" key="3">
    <source>
        <dbReference type="EMBL" id="CAL8096229.1"/>
    </source>
</evidence>
<keyword evidence="1" id="KW-0472">Membrane</keyword>
<dbReference type="EMBL" id="CAXLJM020000027">
    <property type="protein sequence ID" value="CAL8096229.1"/>
    <property type="molecule type" value="Genomic_DNA"/>
</dbReference>
<gene>
    <name evidence="3" type="ORF">ODALV1_LOCUS9302</name>
</gene>
<keyword evidence="4" id="KW-1185">Reference proteome</keyword>
<reference evidence="3 4" key="1">
    <citation type="submission" date="2024-08" db="EMBL/GenBank/DDBJ databases">
        <authorList>
            <person name="Cucini C."/>
            <person name="Frati F."/>
        </authorList>
    </citation>
    <scope>NUCLEOTIDE SEQUENCE [LARGE SCALE GENOMIC DNA]</scope>
</reference>
<dbReference type="PANTHER" id="PTHR31650:SF1">
    <property type="entry name" value="WAX ESTER SYNTHASE_DIACYLGLYCEROL ACYLTRANSFERASE 4-RELATED"/>
    <property type="match status" value="1"/>
</dbReference>
<name>A0ABP1QC53_9HEXA</name>
<dbReference type="InterPro" id="IPR009721">
    <property type="entry name" value="O-acyltransferase_WSD1_C"/>
</dbReference>
<dbReference type="InterPro" id="IPR045034">
    <property type="entry name" value="O-acyltransferase_WSD1-like"/>
</dbReference>
<dbReference type="Pfam" id="PF06974">
    <property type="entry name" value="WS_DGAT_C"/>
    <property type="match status" value="1"/>
</dbReference>
<dbReference type="PANTHER" id="PTHR31650">
    <property type="entry name" value="O-ACYLTRANSFERASE (WSD1-LIKE) FAMILY PROTEIN"/>
    <property type="match status" value="1"/>
</dbReference>
<sequence length="541" mass="61634">MYVSGGMTCISKMWIVSNFHKIKILALTAFLYLVSPILLLCLLVLIMYRGLVAISAKVSRKDLVGMISPSTSVYASDELYGIPNRNTVCSLVLKGKLSIESLQNIINKKVLSVKNAKGQYKYHQLRMYPTKFQKFMFWKLEEEFKIENHVVMYDKARDNNRVWTEQDLQEIQKNLIRKQWARFTSPWEILLIPNYRNQNCGTRDVKTVLCARFHMCVGNEISWMKLLVQILCDSCEPDVAVSIPPSFITTELSENVEVSGNSATAIPIEAPFQETRREFGLICGWILQKLVIPFRIPFDFVVQIMEPLTPNEWQVDETNLLKRDHVVMLDRFSVQHVKEIKNILGVRFSSVLTAALSSALRVTFMEAGCKLPNYMKLMLPLPRCGSKDGTCSDVDGSLCWINLPTGVSSSRERLRCCESAQEKLHQSSKLTTNHFIMSLIGLLPFKYHWFFIRQRPWTGVLLNLKGPSEVLNIHEHQIEDIAVTSASDSGFVLSFVSYADYLRISLVIDYRLLPKEVMAKNLLKNIYAELVLLGLDGGAAV</sequence>
<keyword evidence="1" id="KW-1133">Transmembrane helix</keyword>
<feature type="domain" description="O-acyltransferase WSD1 C-terminal" evidence="2">
    <location>
        <begin position="399"/>
        <end position="516"/>
    </location>
</feature>
<keyword evidence="1" id="KW-0812">Transmembrane</keyword>
<evidence type="ECO:0000256" key="1">
    <source>
        <dbReference type="SAM" id="Phobius"/>
    </source>
</evidence>
<dbReference type="Proteomes" id="UP001642540">
    <property type="component" value="Unassembled WGS sequence"/>
</dbReference>
<comment type="caution">
    <text evidence="3">The sequence shown here is derived from an EMBL/GenBank/DDBJ whole genome shotgun (WGS) entry which is preliminary data.</text>
</comment>
<proteinExistence type="predicted"/>
<feature type="transmembrane region" description="Helical" evidence="1">
    <location>
        <begin position="24"/>
        <end position="48"/>
    </location>
</feature>
<evidence type="ECO:0000313" key="4">
    <source>
        <dbReference type="Proteomes" id="UP001642540"/>
    </source>
</evidence>
<accession>A0ABP1QC53</accession>